<feature type="domain" description="SH3" evidence="4">
    <location>
        <begin position="9"/>
        <end position="69"/>
    </location>
</feature>
<dbReference type="SUPFAM" id="SSF50044">
    <property type="entry name" value="SH3-domain"/>
    <property type="match status" value="1"/>
</dbReference>
<dbReference type="PANTHER" id="PTHR15176">
    <property type="entry name" value="NEPHROCYSTIN"/>
    <property type="match status" value="1"/>
</dbReference>
<dbReference type="GO" id="GO:0005929">
    <property type="term" value="C:cilium"/>
    <property type="evidence" value="ECO:0007669"/>
    <property type="project" value="TreeGrafter"/>
</dbReference>
<dbReference type="SMART" id="SM00326">
    <property type="entry name" value="SH3"/>
    <property type="match status" value="1"/>
</dbReference>
<keyword evidence="6" id="KW-1185">Reference proteome</keyword>
<reference evidence="5 6" key="1">
    <citation type="journal article" date="2015" name="Genome Biol. Evol.">
        <title>Phylogenomic analyses indicate that early fungi evolved digesting cell walls of algal ancestors of land plants.</title>
        <authorList>
            <person name="Chang Y."/>
            <person name="Wang S."/>
            <person name="Sekimoto S."/>
            <person name="Aerts A.L."/>
            <person name="Choi C."/>
            <person name="Clum A."/>
            <person name="LaButti K.M."/>
            <person name="Lindquist E.A."/>
            <person name="Yee Ngan C."/>
            <person name="Ohm R.A."/>
            <person name="Salamov A.A."/>
            <person name="Grigoriev I.V."/>
            <person name="Spatafora J.W."/>
            <person name="Berbee M.L."/>
        </authorList>
    </citation>
    <scope>NUCLEOTIDE SEQUENCE [LARGE SCALE GENOMIC DNA]</scope>
    <source>
        <strain evidence="5 6">JEL478</strain>
    </source>
</reference>
<dbReference type="Proteomes" id="UP000070544">
    <property type="component" value="Unassembled WGS sequence"/>
</dbReference>
<dbReference type="Gene3D" id="2.30.30.40">
    <property type="entry name" value="SH3 Domains"/>
    <property type="match status" value="1"/>
</dbReference>
<dbReference type="OrthoDB" id="5340910at2759"/>
<evidence type="ECO:0000259" key="4">
    <source>
        <dbReference type="PROSITE" id="PS50002"/>
    </source>
</evidence>
<dbReference type="OMA" id="DEVCVAW"/>
<dbReference type="InterPro" id="IPR001452">
    <property type="entry name" value="SH3_domain"/>
</dbReference>
<evidence type="ECO:0000256" key="3">
    <source>
        <dbReference type="SAM" id="MobiDB-lite"/>
    </source>
</evidence>
<evidence type="ECO:0000256" key="1">
    <source>
        <dbReference type="ARBA" id="ARBA00022443"/>
    </source>
</evidence>
<name>A0A139AV60_GONPJ</name>
<dbReference type="STRING" id="1344416.A0A139AV60"/>
<dbReference type="PROSITE" id="PS50002">
    <property type="entry name" value="SH3"/>
    <property type="match status" value="1"/>
</dbReference>
<gene>
    <name evidence="5" type="ORF">M427DRAFT_376027</name>
</gene>
<dbReference type="InterPro" id="IPR036028">
    <property type="entry name" value="SH3-like_dom_sf"/>
</dbReference>
<accession>A0A139AV60</accession>
<dbReference type="Pfam" id="PF14604">
    <property type="entry name" value="SH3_9"/>
    <property type="match status" value="1"/>
</dbReference>
<dbReference type="GO" id="GO:0005737">
    <property type="term" value="C:cytoplasm"/>
    <property type="evidence" value="ECO:0007669"/>
    <property type="project" value="TreeGrafter"/>
</dbReference>
<evidence type="ECO:0000256" key="2">
    <source>
        <dbReference type="PROSITE-ProRule" id="PRU00192"/>
    </source>
</evidence>
<dbReference type="PANTHER" id="PTHR15176:SF1">
    <property type="entry name" value="NEPHROCYSTIN-1"/>
    <property type="match status" value="1"/>
</dbReference>
<dbReference type="AlphaFoldDB" id="A0A139AV60"/>
<dbReference type="CDD" id="cd00174">
    <property type="entry name" value="SH3"/>
    <property type="match status" value="1"/>
</dbReference>
<dbReference type="EMBL" id="KQ965735">
    <property type="protein sequence ID" value="KXS20463.1"/>
    <property type="molecule type" value="Genomic_DNA"/>
</dbReference>
<dbReference type="InterPro" id="IPR039687">
    <property type="entry name" value="NPHP1"/>
</dbReference>
<protein>
    <recommendedName>
        <fullName evidence="4">SH3 domain-containing protein</fullName>
    </recommendedName>
</protein>
<keyword evidence="1 2" id="KW-0728">SH3 domain</keyword>
<organism evidence="5 6">
    <name type="scientific">Gonapodya prolifera (strain JEL478)</name>
    <name type="common">Monoblepharis prolifera</name>
    <dbReference type="NCBI Taxonomy" id="1344416"/>
    <lineage>
        <taxon>Eukaryota</taxon>
        <taxon>Fungi</taxon>
        <taxon>Fungi incertae sedis</taxon>
        <taxon>Chytridiomycota</taxon>
        <taxon>Chytridiomycota incertae sedis</taxon>
        <taxon>Monoblepharidomycetes</taxon>
        <taxon>Monoblepharidales</taxon>
        <taxon>Gonapodyaceae</taxon>
        <taxon>Gonapodya</taxon>
    </lineage>
</organism>
<proteinExistence type="predicted"/>
<evidence type="ECO:0000313" key="6">
    <source>
        <dbReference type="Proteomes" id="UP000070544"/>
    </source>
</evidence>
<feature type="region of interest" description="Disordered" evidence="3">
    <location>
        <begin position="69"/>
        <end position="118"/>
    </location>
</feature>
<evidence type="ECO:0000313" key="5">
    <source>
        <dbReference type="EMBL" id="KXS20463.1"/>
    </source>
</evidence>
<sequence length="569" mass="60607">MEGASDAGNNLHLLRAISSHIAASNDELALRAGDVVILVDASDDGWWLVRDAQGREGFVPRTFLEDEVVGQEGKPADSEWDGGSWGWTDGRSDAGSPTRSVRSFDLTPPSALSSPTTMRSLNLPHLRRRWSSVSERVRSTFGNVPETFAESALGRARREGRGSLSDSLLPTRGFNGTGLTDLIVDPKSATPLPHPVSTTLTLTLHSARNIPIPGPSCRIAARVVRCALWEDGVGLVGNVHTVPAGVSERDSGGTWGFSKKPSLLFPPQDSSTLLVRADSVRPGLCLLIESCVVLERIDLDADDDRSDGNCVELCCAWGLLPLFTSSHLPLPPRLYPVALRGGSPLDSVAAPPPSPAPRSKRKSVWESAVGAVLGGGGVGESEAVVEVRIWGGKKTVEIETLPSPLVCSLRLAPVLAFHRHLVARSVFPPGTPRGAEPNLGARFDAAIALVPWIVDREEAAEVLAKTWEEKRKKAGAAERKSFGTMSRKFKQAVLSVWPLVACADRSADPGWPRPLPTTAQAAIFRSGPVASMGSTTGDVCWRPFDVAEVGWGEGVDGIVRSALSDSAAR</sequence>